<dbReference type="EMBL" id="PQWO01000014">
    <property type="protein sequence ID" value="PZD71845.1"/>
    <property type="molecule type" value="Genomic_DNA"/>
</dbReference>
<keyword evidence="1" id="KW-0812">Transmembrane</keyword>
<dbReference type="Proteomes" id="UP000248857">
    <property type="component" value="Unassembled WGS sequence"/>
</dbReference>
<keyword evidence="3" id="KW-1185">Reference proteome</keyword>
<name>A0A2W1JK40_9CYAN</name>
<gene>
    <name evidence="2" type="ORF">C1752_04536</name>
</gene>
<keyword evidence="1" id="KW-0472">Membrane</keyword>
<organism evidence="2 3">
    <name type="scientific">Acaryochloris thomasi RCC1774</name>
    <dbReference type="NCBI Taxonomy" id="1764569"/>
    <lineage>
        <taxon>Bacteria</taxon>
        <taxon>Bacillati</taxon>
        <taxon>Cyanobacteriota</taxon>
        <taxon>Cyanophyceae</taxon>
        <taxon>Acaryochloridales</taxon>
        <taxon>Acaryochloridaceae</taxon>
        <taxon>Acaryochloris</taxon>
        <taxon>Acaryochloris thomasi</taxon>
    </lineage>
</organism>
<accession>A0A2W1JK40</accession>
<feature type="transmembrane region" description="Helical" evidence="1">
    <location>
        <begin position="33"/>
        <end position="53"/>
    </location>
</feature>
<keyword evidence="1" id="KW-1133">Transmembrane helix</keyword>
<evidence type="ECO:0000313" key="3">
    <source>
        <dbReference type="Proteomes" id="UP000248857"/>
    </source>
</evidence>
<dbReference type="OrthoDB" id="463963at2"/>
<proteinExistence type="predicted"/>
<protein>
    <submittedName>
        <fullName evidence="2">Uncharacterized protein</fullName>
    </submittedName>
</protein>
<dbReference type="RefSeq" id="WP_110987755.1">
    <property type="nucleotide sequence ID" value="NZ_CAWNWM010000014.1"/>
</dbReference>
<evidence type="ECO:0000313" key="2">
    <source>
        <dbReference type="EMBL" id="PZD71845.1"/>
    </source>
</evidence>
<sequence length="77" mass="8457">MNQVKDTVQDNSGWSVHIYQGRRLLFSLYPSHAWIFLLGAVSSSLLIFAGLQWSNCVSQPSKPGSAQPAQVAPLQLD</sequence>
<reference evidence="2 3" key="1">
    <citation type="journal article" date="2018" name="Sci. Rep.">
        <title>A novel species of the marine cyanobacterium Acaryochloris with a unique pigment content and lifestyle.</title>
        <authorList>
            <person name="Partensky F."/>
            <person name="Six C."/>
            <person name="Ratin M."/>
            <person name="Garczarek L."/>
            <person name="Vaulot D."/>
            <person name="Probert I."/>
            <person name="Calteau A."/>
            <person name="Gourvil P."/>
            <person name="Marie D."/>
            <person name="Grebert T."/>
            <person name="Bouchier C."/>
            <person name="Le Panse S."/>
            <person name="Gachenot M."/>
            <person name="Rodriguez F."/>
            <person name="Garrido J.L."/>
        </authorList>
    </citation>
    <scope>NUCLEOTIDE SEQUENCE [LARGE SCALE GENOMIC DNA]</scope>
    <source>
        <strain evidence="2 3">RCC1774</strain>
    </source>
</reference>
<dbReference type="AlphaFoldDB" id="A0A2W1JK40"/>
<comment type="caution">
    <text evidence="2">The sequence shown here is derived from an EMBL/GenBank/DDBJ whole genome shotgun (WGS) entry which is preliminary data.</text>
</comment>
<evidence type="ECO:0000256" key="1">
    <source>
        <dbReference type="SAM" id="Phobius"/>
    </source>
</evidence>